<gene>
    <name evidence="2" type="ORF">Tci_038531</name>
</gene>
<reference evidence="2" key="1">
    <citation type="journal article" date="2019" name="Sci. Rep.">
        <title>Draft genome of Tanacetum cinerariifolium, the natural source of mosquito coil.</title>
        <authorList>
            <person name="Yamashiro T."/>
            <person name="Shiraishi A."/>
            <person name="Satake H."/>
            <person name="Nakayama K."/>
        </authorList>
    </citation>
    <scope>NUCLEOTIDE SEQUENCE</scope>
</reference>
<dbReference type="AlphaFoldDB" id="A0A6L2LXP2"/>
<feature type="coiled-coil region" evidence="1">
    <location>
        <begin position="66"/>
        <end position="93"/>
    </location>
</feature>
<organism evidence="2">
    <name type="scientific">Tanacetum cinerariifolium</name>
    <name type="common">Dalmatian daisy</name>
    <name type="synonym">Chrysanthemum cinerariifolium</name>
    <dbReference type="NCBI Taxonomy" id="118510"/>
    <lineage>
        <taxon>Eukaryota</taxon>
        <taxon>Viridiplantae</taxon>
        <taxon>Streptophyta</taxon>
        <taxon>Embryophyta</taxon>
        <taxon>Tracheophyta</taxon>
        <taxon>Spermatophyta</taxon>
        <taxon>Magnoliopsida</taxon>
        <taxon>eudicotyledons</taxon>
        <taxon>Gunneridae</taxon>
        <taxon>Pentapetalae</taxon>
        <taxon>asterids</taxon>
        <taxon>campanulids</taxon>
        <taxon>Asterales</taxon>
        <taxon>Asteraceae</taxon>
        <taxon>Asteroideae</taxon>
        <taxon>Anthemideae</taxon>
        <taxon>Anthemidinae</taxon>
        <taxon>Tanacetum</taxon>
    </lineage>
</organism>
<evidence type="ECO:0000313" key="2">
    <source>
        <dbReference type="EMBL" id="GEU66553.1"/>
    </source>
</evidence>
<name>A0A6L2LXP2_TANCI</name>
<sequence>MKEIFKELEAEVDPNVVHRKHDKIERKNHLIANDNLIADCLSKDVCYIATDNVLTVFRFSDMHEALNFAQKCIAELESENSNLKNKIQNDDHDVMIKHFSKLEMKHLNLQLKYQYLKESFKNMKSVTSSNAPTFYLGFVIGKLKDQALDSQNKELHAKINTLHNLNERWRAENEKIKRHYKELYDSIKITRAKTIEKTNSLLTKVANLKDQIKENHKSNCVTMPAVKSKVLAPGMYVIDVEPIPPRNRNNREVHLDYIKHLKKSVATLREIVEEARVEKLLDSLLAYACLYTKHSQELIEYVISTCPKHFNKGDKQIASTPVTRKKRAMK</sequence>
<evidence type="ECO:0008006" key="3">
    <source>
        <dbReference type="Google" id="ProtNLM"/>
    </source>
</evidence>
<proteinExistence type="predicted"/>
<comment type="caution">
    <text evidence="2">The sequence shown here is derived from an EMBL/GenBank/DDBJ whole genome shotgun (WGS) entry which is preliminary data.</text>
</comment>
<evidence type="ECO:0000256" key="1">
    <source>
        <dbReference type="SAM" id="Coils"/>
    </source>
</evidence>
<accession>A0A6L2LXP2</accession>
<keyword evidence="1" id="KW-0175">Coiled coil</keyword>
<dbReference type="EMBL" id="BKCJ010005404">
    <property type="protein sequence ID" value="GEU66553.1"/>
    <property type="molecule type" value="Genomic_DNA"/>
</dbReference>
<protein>
    <recommendedName>
        <fullName evidence="3">Integrase, catalytic region, zinc finger, CCHC-type, peptidase aspartic, catalytic</fullName>
    </recommendedName>
</protein>
<feature type="coiled-coil region" evidence="1">
    <location>
        <begin position="148"/>
        <end position="186"/>
    </location>
</feature>